<reference evidence="7" key="1">
    <citation type="journal article" date="2019" name="Int. J. Syst. Evol. Microbiol.">
        <title>The Global Catalogue of Microorganisms (GCM) 10K type strain sequencing project: providing services to taxonomists for standard genome sequencing and annotation.</title>
        <authorList>
            <consortium name="The Broad Institute Genomics Platform"/>
            <consortium name="The Broad Institute Genome Sequencing Center for Infectious Disease"/>
            <person name="Wu L."/>
            <person name="Ma J."/>
        </authorList>
    </citation>
    <scope>NUCLEOTIDE SEQUENCE [LARGE SCALE GENOMIC DNA]</scope>
    <source>
        <strain evidence="7">JCM 17759</strain>
    </source>
</reference>
<keyword evidence="7" id="KW-1185">Reference proteome</keyword>
<dbReference type="SUPFAM" id="SSF53098">
    <property type="entry name" value="Ribonuclease H-like"/>
    <property type="match status" value="1"/>
</dbReference>
<dbReference type="InterPro" id="IPR012337">
    <property type="entry name" value="RNaseH-like_sf"/>
</dbReference>
<evidence type="ECO:0000256" key="2">
    <source>
        <dbReference type="ARBA" id="ARBA00004496"/>
    </source>
</evidence>
<dbReference type="RefSeq" id="WP_345325540.1">
    <property type="nucleotide sequence ID" value="NZ_BAABGA010000054.1"/>
</dbReference>
<dbReference type="InterPro" id="IPR001352">
    <property type="entry name" value="RNase_HII/HIII"/>
</dbReference>
<comment type="subcellular location">
    <subcellularLocation>
        <location evidence="2">Cytoplasm</location>
    </subcellularLocation>
</comment>
<sequence length="336" mass="37429">MLLIAVDEAGYGPKLGPLVVAATAWQLPDGVIDTDRSLASTDAAIAALFAPLSAPFRWRDLKLVVDDSKKLFQSRGHDPLAVLHAVVSVCKAWCGDGELKLKPWLKKIATRNESALKHPAWLQNLKSQQFVSRTDAQDVIDHWQKNGASLTQVATRIVTAEKFNQTIARGFNKSDLLSDTSLRLIADVIDQQQDELGDAASSDAQSRVLVYCDRHGGRQFYGAVLQHNWPDASLRIVQESRRESIYELVADGRTMQIRFTVKGDSFPPVAMSSIHAKYLREIYMNAFNSYFQKHSPDGQTLRPTAGYPVDADRFLSEAAETIQRLAIDPNRLVRSR</sequence>
<evidence type="ECO:0000313" key="6">
    <source>
        <dbReference type="EMBL" id="GAA4461466.1"/>
    </source>
</evidence>
<evidence type="ECO:0000313" key="7">
    <source>
        <dbReference type="Proteomes" id="UP001500840"/>
    </source>
</evidence>
<comment type="function">
    <text evidence="1">Endonuclease that specifically degrades the RNA of RNA-DNA hybrids.</text>
</comment>
<keyword evidence="5" id="KW-0963">Cytoplasm</keyword>
<comment type="caution">
    <text evidence="6">The sequence shown here is derived from an EMBL/GenBank/DDBJ whole genome shotgun (WGS) entry which is preliminary data.</text>
</comment>
<dbReference type="Proteomes" id="UP001500840">
    <property type="component" value="Unassembled WGS sequence"/>
</dbReference>
<evidence type="ECO:0000256" key="1">
    <source>
        <dbReference type="ARBA" id="ARBA00004065"/>
    </source>
</evidence>
<accession>A0ABP8N8J0</accession>
<dbReference type="PANTHER" id="PTHR10954:SF23">
    <property type="entry name" value="RIBONUCLEASE"/>
    <property type="match status" value="1"/>
</dbReference>
<dbReference type="Gene3D" id="3.30.420.10">
    <property type="entry name" value="Ribonuclease H-like superfamily/Ribonuclease H"/>
    <property type="match status" value="2"/>
</dbReference>
<comment type="similarity">
    <text evidence="3">Belongs to the RNase HII family. RnhC subfamily.</text>
</comment>
<gene>
    <name evidence="6" type="ORF">GCM10023156_44140</name>
</gene>
<name>A0ABP8N8J0_9BACT</name>
<dbReference type="EMBL" id="BAABGA010000054">
    <property type="protein sequence ID" value="GAA4461466.1"/>
    <property type="molecule type" value="Genomic_DNA"/>
</dbReference>
<protein>
    <recommendedName>
        <fullName evidence="4">Ribonuclease HIII</fullName>
    </recommendedName>
</protein>
<proteinExistence type="inferred from homology"/>
<evidence type="ECO:0000256" key="5">
    <source>
        <dbReference type="ARBA" id="ARBA00022490"/>
    </source>
</evidence>
<evidence type="ECO:0000256" key="4">
    <source>
        <dbReference type="ARBA" id="ARBA00021407"/>
    </source>
</evidence>
<dbReference type="InterPro" id="IPR036397">
    <property type="entry name" value="RNaseH_sf"/>
</dbReference>
<dbReference type="PANTHER" id="PTHR10954">
    <property type="entry name" value="RIBONUCLEASE H2 SUBUNIT A"/>
    <property type="match status" value="1"/>
</dbReference>
<organism evidence="6 7">
    <name type="scientific">Novipirellula rosea</name>
    <dbReference type="NCBI Taxonomy" id="1031540"/>
    <lineage>
        <taxon>Bacteria</taxon>
        <taxon>Pseudomonadati</taxon>
        <taxon>Planctomycetota</taxon>
        <taxon>Planctomycetia</taxon>
        <taxon>Pirellulales</taxon>
        <taxon>Pirellulaceae</taxon>
        <taxon>Novipirellula</taxon>
    </lineage>
</organism>
<evidence type="ECO:0000256" key="3">
    <source>
        <dbReference type="ARBA" id="ARBA00008378"/>
    </source>
</evidence>